<feature type="transmembrane region" description="Helical" evidence="1">
    <location>
        <begin position="206"/>
        <end position="230"/>
    </location>
</feature>
<proteinExistence type="predicted"/>
<evidence type="ECO:0000313" key="2">
    <source>
        <dbReference type="EMBL" id="TDQ41837.1"/>
    </source>
</evidence>
<evidence type="ECO:0000313" key="3">
    <source>
        <dbReference type="Proteomes" id="UP000295375"/>
    </source>
</evidence>
<gene>
    <name evidence="2" type="ORF">EV696_13710</name>
</gene>
<dbReference type="OrthoDB" id="6398376at2"/>
<feature type="transmembrane region" description="Helical" evidence="1">
    <location>
        <begin position="85"/>
        <end position="110"/>
    </location>
</feature>
<feature type="transmembrane region" description="Helical" evidence="1">
    <location>
        <begin position="45"/>
        <end position="64"/>
    </location>
</feature>
<feature type="transmembrane region" description="Helical" evidence="1">
    <location>
        <begin position="580"/>
        <end position="600"/>
    </location>
</feature>
<name>A0A4V3D5X9_9GAMM</name>
<dbReference type="AlphaFoldDB" id="A0A4V3D5X9"/>
<keyword evidence="3" id="KW-1185">Reference proteome</keyword>
<organism evidence="2 3">
    <name type="scientific">Permianibacter aggregans</name>
    <dbReference type="NCBI Taxonomy" id="1510150"/>
    <lineage>
        <taxon>Bacteria</taxon>
        <taxon>Pseudomonadati</taxon>
        <taxon>Pseudomonadota</taxon>
        <taxon>Gammaproteobacteria</taxon>
        <taxon>Pseudomonadales</taxon>
        <taxon>Pseudomonadaceae</taxon>
        <taxon>Permianibacter</taxon>
    </lineage>
</organism>
<sequence length="607" mass="69229">MKDLFFSELRRFRLVALIAMLAHLLILLFLNRMTDLLQQAYFESVPFFAFYLVLGLALALVQVGSYRKPSQWLWLMHRPLSTSKIFGALALSALTLLVIVMLLPMLVLVLGTDLFTSKVVDARHYMTAVHLLAFAMMAWLAGAHACVSHHKAAIAVLAAPILLSMHLISVWWLLLPVSLALLWLGWITLKSFRANRDAPVQGNITLLLTALPLQFGFFLLVFELGSFLFVTGSIMAGTDPLNTEYPPKGGVIESLRAEPNKAMVLALEGSEDERAESWRQQLPLMEPLRLYPSVHRFPLRHQLSNLNVPTQWYDETRNIFWTFSHDRMLFHGRNPQNGSDHGWWGVNGTGDLTPFSEVPFALHEGYLMTRSALYAIDEDSNRPHELLRLAQGEQFVNIPERRFNRMFLLTNQRVLAYRDDRQAVSAYAPPILDWQLPLPDGVAQLEFVDIAELLDGWLVSTMYGEGHRQIGFNQFHHYAMPFQQVLYVDDEGRASLVYEREIHRDHSPLQQVDWWFSPLLHLLAEWPDSVLDKGLTWPLKADALPDVPVFYPVAIGLMLASFIIAVLWLRRVPMNATRRYVWLINCALLGVPALLALICLEPRRARA</sequence>
<feature type="transmembrane region" description="Helical" evidence="1">
    <location>
        <begin position="549"/>
        <end position="568"/>
    </location>
</feature>
<dbReference type="Proteomes" id="UP000295375">
    <property type="component" value="Unassembled WGS sequence"/>
</dbReference>
<reference evidence="2 3" key="1">
    <citation type="submission" date="2019-03" db="EMBL/GenBank/DDBJ databases">
        <title>Genomic Encyclopedia of Type Strains, Phase IV (KMG-IV): sequencing the most valuable type-strain genomes for metagenomic binning, comparative biology and taxonomic classification.</title>
        <authorList>
            <person name="Goeker M."/>
        </authorList>
    </citation>
    <scope>NUCLEOTIDE SEQUENCE [LARGE SCALE GENOMIC DNA]</scope>
    <source>
        <strain evidence="2 3">DSM 103792</strain>
    </source>
</reference>
<comment type="caution">
    <text evidence="2">The sequence shown here is derived from an EMBL/GenBank/DDBJ whole genome shotgun (WGS) entry which is preliminary data.</text>
</comment>
<evidence type="ECO:0000256" key="1">
    <source>
        <dbReference type="SAM" id="Phobius"/>
    </source>
</evidence>
<dbReference type="EMBL" id="SNYM01000037">
    <property type="protein sequence ID" value="TDQ41837.1"/>
    <property type="molecule type" value="Genomic_DNA"/>
</dbReference>
<protein>
    <submittedName>
        <fullName evidence="2">Uncharacterized protein</fullName>
    </submittedName>
</protein>
<keyword evidence="1" id="KW-1133">Transmembrane helix</keyword>
<feature type="transmembrane region" description="Helical" evidence="1">
    <location>
        <begin position="12"/>
        <end position="33"/>
    </location>
</feature>
<feature type="transmembrane region" description="Helical" evidence="1">
    <location>
        <begin position="122"/>
        <end position="141"/>
    </location>
</feature>
<dbReference type="RefSeq" id="WP_133593925.1">
    <property type="nucleotide sequence ID" value="NZ_CP037953.1"/>
</dbReference>
<keyword evidence="1" id="KW-0472">Membrane</keyword>
<keyword evidence="1" id="KW-0812">Transmembrane</keyword>
<feature type="transmembrane region" description="Helical" evidence="1">
    <location>
        <begin position="153"/>
        <end position="186"/>
    </location>
</feature>
<accession>A0A4V3D5X9</accession>